<reference evidence="7" key="1">
    <citation type="submission" date="2020-01" db="EMBL/GenBank/DDBJ databases">
        <title>Genome sequence of Kobresia littledalei, the first chromosome-level genome in the family Cyperaceae.</title>
        <authorList>
            <person name="Qu G."/>
        </authorList>
    </citation>
    <scope>NUCLEOTIDE SEQUENCE</scope>
    <source>
        <strain evidence="7">C.B.Clarke</strain>
        <tissue evidence="7">Leaf</tissue>
    </source>
</reference>
<dbReference type="PROSITE" id="PS51471">
    <property type="entry name" value="FE2OG_OXY"/>
    <property type="match status" value="1"/>
</dbReference>
<proteinExistence type="inferred from homology"/>
<evidence type="ECO:0000313" key="7">
    <source>
        <dbReference type="EMBL" id="KAF3324254.1"/>
    </source>
</evidence>
<comment type="cofactor">
    <cofactor evidence="1">
        <name>L-ascorbate</name>
        <dbReference type="ChEBI" id="CHEBI:38290"/>
    </cofactor>
</comment>
<dbReference type="SUPFAM" id="SSF51197">
    <property type="entry name" value="Clavaminate synthase-like"/>
    <property type="match status" value="1"/>
</dbReference>
<evidence type="ECO:0000256" key="1">
    <source>
        <dbReference type="ARBA" id="ARBA00001961"/>
    </source>
</evidence>
<evidence type="ECO:0000256" key="3">
    <source>
        <dbReference type="ARBA" id="ARBA00023002"/>
    </source>
</evidence>
<evidence type="ECO:0000256" key="2">
    <source>
        <dbReference type="ARBA" id="ARBA00022723"/>
    </source>
</evidence>
<dbReference type="PANTHER" id="PTHR47990">
    <property type="entry name" value="2-OXOGLUTARATE (2OG) AND FE(II)-DEPENDENT OXYGENASE SUPERFAMILY PROTEIN-RELATED"/>
    <property type="match status" value="1"/>
</dbReference>
<keyword evidence="8" id="KW-1185">Reference proteome</keyword>
<dbReference type="OrthoDB" id="288590at2759"/>
<keyword evidence="3 5" id="KW-0560">Oxidoreductase</keyword>
<evidence type="ECO:0000313" key="8">
    <source>
        <dbReference type="Proteomes" id="UP000623129"/>
    </source>
</evidence>
<comment type="caution">
    <text evidence="7">The sequence shown here is derived from an EMBL/GenBank/DDBJ whole genome shotgun (WGS) entry which is preliminary data.</text>
</comment>
<dbReference type="AlphaFoldDB" id="A0A833VHG6"/>
<evidence type="ECO:0000256" key="4">
    <source>
        <dbReference type="ARBA" id="ARBA00023004"/>
    </source>
</evidence>
<gene>
    <name evidence="7" type="ORF">FCM35_KLT11721</name>
</gene>
<organism evidence="7 8">
    <name type="scientific">Carex littledalei</name>
    <dbReference type="NCBI Taxonomy" id="544730"/>
    <lineage>
        <taxon>Eukaryota</taxon>
        <taxon>Viridiplantae</taxon>
        <taxon>Streptophyta</taxon>
        <taxon>Embryophyta</taxon>
        <taxon>Tracheophyta</taxon>
        <taxon>Spermatophyta</taxon>
        <taxon>Magnoliopsida</taxon>
        <taxon>Liliopsida</taxon>
        <taxon>Poales</taxon>
        <taxon>Cyperaceae</taxon>
        <taxon>Cyperoideae</taxon>
        <taxon>Cariceae</taxon>
        <taxon>Carex</taxon>
        <taxon>Carex subgen. Euthyceras</taxon>
    </lineage>
</organism>
<protein>
    <submittedName>
        <fullName evidence="7">Sexual differentiation process protein isp7-like protein</fullName>
    </submittedName>
</protein>
<keyword evidence="4 5" id="KW-0408">Iron</keyword>
<dbReference type="Gene3D" id="2.60.120.330">
    <property type="entry name" value="B-lactam Antibiotic, Isopenicillin N Synthase, Chain"/>
    <property type="match status" value="1"/>
</dbReference>
<dbReference type="InterPro" id="IPR027443">
    <property type="entry name" value="IPNS-like_sf"/>
</dbReference>
<dbReference type="Proteomes" id="UP000623129">
    <property type="component" value="Unassembled WGS sequence"/>
</dbReference>
<dbReference type="Pfam" id="PF14226">
    <property type="entry name" value="DIOX_N"/>
    <property type="match status" value="1"/>
</dbReference>
<evidence type="ECO:0000259" key="6">
    <source>
        <dbReference type="PROSITE" id="PS51471"/>
    </source>
</evidence>
<dbReference type="GO" id="GO:0046872">
    <property type="term" value="F:metal ion binding"/>
    <property type="evidence" value="ECO:0007669"/>
    <property type="project" value="UniProtKB-KW"/>
</dbReference>
<dbReference type="EMBL" id="SWLB01000022">
    <property type="protein sequence ID" value="KAF3324254.1"/>
    <property type="molecule type" value="Genomic_DNA"/>
</dbReference>
<dbReference type="Pfam" id="PF03171">
    <property type="entry name" value="2OG-FeII_Oxy"/>
    <property type="match status" value="1"/>
</dbReference>
<feature type="domain" description="Fe2OG dioxygenase" evidence="6">
    <location>
        <begin position="164"/>
        <end position="261"/>
    </location>
</feature>
<accession>A0A833VHG6</accession>
<sequence>MDDGDAENTIPTVDLSQFFSKEEEGRKLATDTIAQACQTYGFFRIINHGVPAELMARALDLSKQFFALPDEEKHKVKPIEGSKAPLPAGYARQPEHSKDKNEYFMVFSPDLGFNLYPDQPAEFKGVIEKCYQRLVEVASLIQEIVNNCMGLPPNFLKEYNSSRNFDFMIALRYFPATETENNGLSEHQDGNCITLVFQDEIGGLEILKNDNWIQIEPSEGDIIVNLGDMIQVLSNNKFKSATHRVIQKGTHRHSFAFFFSIDGEKWIEPLPQFTTNIGEPPKYRGFHYKEYMQLRMRNKTHPPSRPEDVIHIAHYSI</sequence>
<name>A0A833VHG6_9POAL</name>
<dbReference type="InterPro" id="IPR026992">
    <property type="entry name" value="DIOX_N"/>
</dbReference>
<evidence type="ECO:0000256" key="5">
    <source>
        <dbReference type="RuleBase" id="RU003682"/>
    </source>
</evidence>
<dbReference type="InterPro" id="IPR050231">
    <property type="entry name" value="Iron_ascorbate_oxido_reductase"/>
</dbReference>
<dbReference type="InterPro" id="IPR044861">
    <property type="entry name" value="IPNS-like_FE2OG_OXY"/>
</dbReference>
<dbReference type="GO" id="GO:0016491">
    <property type="term" value="F:oxidoreductase activity"/>
    <property type="evidence" value="ECO:0007669"/>
    <property type="project" value="UniProtKB-KW"/>
</dbReference>
<comment type="similarity">
    <text evidence="5">Belongs to the iron/ascorbate-dependent oxidoreductase family.</text>
</comment>
<dbReference type="InterPro" id="IPR005123">
    <property type="entry name" value="Oxoglu/Fe-dep_dioxygenase_dom"/>
</dbReference>
<keyword evidence="2 5" id="KW-0479">Metal-binding</keyword>